<evidence type="ECO:0000313" key="8">
    <source>
        <dbReference type="Proteomes" id="UP000198618"/>
    </source>
</evidence>
<feature type="binding site" evidence="3">
    <location>
        <position position="153"/>
    </location>
    <ligand>
        <name>Cu cation</name>
        <dbReference type="ChEBI" id="CHEBI:23378"/>
    </ligand>
</feature>
<name>A0A1I0AIA1_9BACI</name>
<dbReference type="Gene3D" id="3.40.30.10">
    <property type="entry name" value="Glutaredoxin"/>
    <property type="match status" value="1"/>
</dbReference>
<dbReference type="Proteomes" id="UP000198618">
    <property type="component" value="Unassembled WGS sequence"/>
</dbReference>
<dbReference type="EMBL" id="FOHE01000003">
    <property type="protein sequence ID" value="SES93924.1"/>
    <property type="molecule type" value="Genomic_DNA"/>
</dbReference>
<comment type="similarity">
    <text evidence="1">Belongs to the SCO1/2 family.</text>
</comment>
<gene>
    <name evidence="7" type="ORF">SAMN05216389_103260</name>
</gene>
<evidence type="ECO:0000256" key="3">
    <source>
        <dbReference type="PIRSR" id="PIRSR603782-1"/>
    </source>
</evidence>
<dbReference type="GO" id="GO:0046872">
    <property type="term" value="F:metal ion binding"/>
    <property type="evidence" value="ECO:0007669"/>
    <property type="project" value="UniProtKB-KW"/>
</dbReference>
<evidence type="ECO:0000256" key="5">
    <source>
        <dbReference type="SAM" id="SignalP"/>
    </source>
</evidence>
<keyword evidence="8" id="KW-1185">Reference proteome</keyword>
<reference evidence="7 8" key="1">
    <citation type="submission" date="2016-10" db="EMBL/GenBank/DDBJ databases">
        <authorList>
            <person name="de Groot N.N."/>
        </authorList>
    </citation>
    <scope>NUCLEOTIDE SEQUENCE [LARGE SCALE GENOMIC DNA]</scope>
    <source>
        <strain evidence="7 8">IBRC-M 10780</strain>
    </source>
</reference>
<proteinExistence type="inferred from homology"/>
<feature type="chain" id="PRO_5038423409" evidence="5">
    <location>
        <begin position="20"/>
        <end position="190"/>
    </location>
</feature>
<protein>
    <submittedName>
        <fullName evidence="7">Protein SCO1/2</fullName>
    </submittedName>
</protein>
<dbReference type="Pfam" id="PF02630">
    <property type="entry name" value="SCO1-SenC"/>
    <property type="match status" value="1"/>
</dbReference>
<sequence>MKYLKFILPVALALLVACGGIETNMSKDVQPFEFTTQDNETLSNEDLQGKWWIADLIFTNCTTVCIPMTANMAQLQEKMKEEGLENVELVSFSVDPEYDTPEVLKQYAEDYNVDLDNWTFLTGYDFQTIKELSIKTFMQPLEAPPEDSDQVMHGTRFFLVNPEGEVIKHYKGTSSEELDTILDDLNKVVE</sequence>
<dbReference type="STRING" id="930131.SAMN05216389_103260"/>
<dbReference type="InterPro" id="IPR036249">
    <property type="entry name" value="Thioredoxin-like_sf"/>
</dbReference>
<dbReference type="OrthoDB" id="9811998at2"/>
<evidence type="ECO:0000259" key="6">
    <source>
        <dbReference type="PROSITE" id="PS51352"/>
    </source>
</evidence>
<evidence type="ECO:0000256" key="2">
    <source>
        <dbReference type="ARBA" id="ARBA00023008"/>
    </source>
</evidence>
<dbReference type="InterPro" id="IPR013766">
    <property type="entry name" value="Thioredoxin_domain"/>
</dbReference>
<organism evidence="7 8">
    <name type="scientific">Oceanobacillus limi</name>
    <dbReference type="NCBI Taxonomy" id="930131"/>
    <lineage>
        <taxon>Bacteria</taxon>
        <taxon>Bacillati</taxon>
        <taxon>Bacillota</taxon>
        <taxon>Bacilli</taxon>
        <taxon>Bacillales</taxon>
        <taxon>Bacillaceae</taxon>
        <taxon>Oceanobacillus</taxon>
    </lineage>
</organism>
<keyword evidence="4" id="KW-1015">Disulfide bond</keyword>
<keyword evidence="2 3" id="KW-0186">Copper</keyword>
<feature type="disulfide bond" description="Redox-active" evidence="4">
    <location>
        <begin position="61"/>
        <end position="65"/>
    </location>
</feature>
<evidence type="ECO:0000313" key="7">
    <source>
        <dbReference type="EMBL" id="SES93924.1"/>
    </source>
</evidence>
<keyword evidence="5" id="KW-0732">Signal</keyword>
<accession>A0A1I0AIA1</accession>
<evidence type="ECO:0000256" key="4">
    <source>
        <dbReference type="PIRSR" id="PIRSR603782-2"/>
    </source>
</evidence>
<dbReference type="SUPFAM" id="SSF52833">
    <property type="entry name" value="Thioredoxin-like"/>
    <property type="match status" value="1"/>
</dbReference>
<feature type="binding site" evidence="3">
    <location>
        <position position="61"/>
    </location>
    <ligand>
        <name>Cu cation</name>
        <dbReference type="ChEBI" id="CHEBI:23378"/>
    </ligand>
</feature>
<dbReference type="PROSITE" id="PS51352">
    <property type="entry name" value="THIOREDOXIN_2"/>
    <property type="match status" value="1"/>
</dbReference>
<dbReference type="InterPro" id="IPR003782">
    <property type="entry name" value="SCO1/SenC"/>
</dbReference>
<evidence type="ECO:0000256" key="1">
    <source>
        <dbReference type="ARBA" id="ARBA00010996"/>
    </source>
</evidence>
<dbReference type="PANTHER" id="PTHR12151:SF25">
    <property type="entry name" value="LINALOOL DEHYDRATASE_ISOMERASE DOMAIN-CONTAINING PROTEIN"/>
    <property type="match status" value="1"/>
</dbReference>
<dbReference type="CDD" id="cd02968">
    <property type="entry name" value="SCO"/>
    <property type="match status" value="1"/>
</dbReference>
<dbReference type="AlphaFoldDB" id="A0A1I0AIA1"/>
<keyword evidence="3" id="KW-0479">Metal-binding</keyword>
<feature type="binding site" evidence="3">
    <location>
        <position position="65"/>
    </location>
    <ligand>
        <name>Cu cation</name>
        <dbReference type="ChEBI" id="CHEBI:23378"/>
    </ligand>
</feature>
<feature type="signal peptide" evidence="5">
    <location>
        <begin position="1"/>
        <end position="19"/>
    </location>
</feature>
<dbReference type="PANTHER" id="PTHR12151">
    <property type="entry name" value="ELECTRON TRANSPORT PROTIN SCO1/SENC FAMILY MEMBER"/>
    <property type="match status" value="1"/>
</dbReference>
<dbReference type="PROSITE" id="PS51257">
    <property type="entry name" value="PROKAR_LIPOPROTEIN"/>
    <property type="match status" value="1"/>
</dbReference>
<feature type="domain" description="Thioredoxin" evidence="6">
    <location>
        <begin position="23"/>
        <end position="187"/>
    </location>
</feature>
<dbReference type="RefSeq" id="WP_090867684.1">
    <property type="nucleotide sequence ID" value="NZ_FOHE01000003.1"/>
</dbReference>